<dbReference type="AlphaFoldDB" id="A0A6C0BCU2"/>
<protein>
    <submittedName>
        <fullName evidence="1">Uncharacterized protein</fullName>
    </submittedName>
</protein>
<accession>A0A6C0BCU2</accession>
<sequence length="37" mass="4459">MYSTEYINTNNKSLNQNIAKNLFELQKYSIEYLKVEN</sequence>
<name>A0A6C0BCU2_9ZZZZ</name>
<organism evidence="1">
    <name type="scientific">viral metagenome</name>
    <dbReference type="NCBI Taxonomy" id="1070528"/>
    <lineage>
        <taxon>unclassified sequences</taxon>
        <taxon>metagenomes</taxon>
        <taxon>organismal metagenomes</taxon>
    </lineage>
</organism>
<dbReference type="EMBL" id="MN739120">
    <property type="protein sequence ID" value="QHS89822.1"/>
    <property type="molecule type" value="Genomic_DNA"/>
</dbReference>
<proteinExistence type="predicted"/>
<reference evidence="1" key="1">
    <citation type="journal article" date="2020" name="Nature">
        <title>Giant virus diversity and host interactions through global metagenomics.</title>
        <authorList>
            <person name="Schulz F."/>
            <person name="Roux S."/>
            <person name="Paez-Espino D."/>
            <person name="Jungbluth S."/>
            <person name="Walsh D.A."/>
            <person name="Denef V.J."/>
            <person name="McMahon K.D."/>
            <person name="Konstantinidis K.T."/>
            <person name="Eloe-Fadrosh E.A."/>
            <person name="Kyrpides N.C."/>
            <person name="Woyke T."/>
        </authorList>
    </citation>
    <scope>NUCLEOTIDE SEQUENCE</scope>
    <source>
        <strain evidence="1">GVMAG-M-3300010160-4</strain>
    </source>
</reference>
<evidence type="ECO:0000313" key="1">
    <source>
        <dbReference type="EMBL" id="QHS89822.1"/>
    </source>
</evidence>